<dbReference type="EMBL" id="BPQR01000045">
    <property type="protein sequence ID" value="GJE07472.1"/>
    <property type="molecule type" value="Genomic_DNA"/>
</dbReference>
<accession>A0ABQ4SWA4</accession>
<evidence type="ECO:0000313" key="3">
    <source>
        <dbReference type="Proteomes" id="UP001055102"/>
    </source>
</evidence>
<dbReference type="SUPFAM" id="SSF47336">
    <property type="entry name" value="ACP-like"/>
    <property type="match status" value="1"/>
</dbReference>
<dbReference type="Proteomes" id="UP001055102">
    <property type="component" value="Unassembled WGS sequence"/>
</dbReference>
<sequence>MSTRSIVYDTIAQVAREQEKVLPALDDDLVLLESGLDSLCFAILVSRLEDALGVDPFTASDEIVFPVTVGEFVTLYETAALDAAA</sequence>
<comment type="caution">
    <text evidence="2">The sequence shown here is derived from an EMBL/GenBank/DDBJ whole genome shotgun (WGS) entry which is preliminary data.</text>
</comment>
<dbReference type="InterPro" id="IPR036736">
    <property type="entry name" value="ACP-like_sf"/>
</dbReference>
<gene>
    <name evidence="2" type="ORF">AOPFMNJM_2801</name>
</gene>
<dbReference type="InterPro" id="IPR009081">
    <property type="entry name" value="PP-bd_ACP"/>
</dbReference>
<dbReference type="RefSeq" id="WP_238276644.1">
    <property type="nucleotide sequence ID" value="NZ_BPQR01000045.1"/>
</dbReference>
<organism evidence="2 3">
    <name type="scientific">Methylobacterium jeotgali</name>
    <dbReference type="NCBI Taxonomy" id="381630"/>
    <lineage>
        <taxon>Bacteria</taxon>
        <taxon>Pseudomonadati</taxon>
        <taxon>Pseudomonadota</taxon>
        <taxon>Alphaproteobacteria</taxon>
        <taxon>Hyphomicrobiales</taxon>
        <taxon>Methylobacteriaceae</taxon>
        <taxon>Methylobacterium</taxon>
    </lineage>
</organism>
<dbReference type="Pfam" id="PF00550">
    <property type="entry name" value="PP-binding"/>
    <property type="match status" value="1"/>
</dbReference>
<feature type="domain" description="Carrier" evidence="1">
    <location>
        <begin position="10"/>
        <end position="55"/>
    </location>
</feature>
<name>A0ABQ4SWA4_9HYPH</name>
<evidence type="ECO:0000313" key="2">
    <source>
        <dbReference type="EMBL" id="GJE07472.1"/>
    </source>
</evidence>
<reference evidence="2" key="2">
    <citation type="submission" date="2021-08" db="EMBL/GenBank/DDBJ databases">
        <authorList>
            <person name="Tani A."/>
            <person name="Ola A."/>
            <person name="Ogura Y."/>
            <person name="Katsura K."/>
            <person name="Hayashi T."/>
        </authorList>
    </citation>
    <scope>NUCLEOTIDE SEQUENCE</scope>
    <source>
        <strain evidence="2">LMG 23639</strain>
    </source>
</reference>
<evidence type="ECO:0000259" key="1">
    <source>
        <dbReference type="Pfam" id="PF00550"/>
    </source>
</evidence>
<reference evidence="2" key="1">
    <citation type="journal article" date="2021" name="Front. Microbiol.">
        <title>Comprehensive Comparative Genomics and Phenotyping of Methylobacterium Species.</title>
        <authorList>
            <person name="Alessa O."/>
            <person name="Ogura Y."/>
            <person name="Fujitani Y."/>
            <person name="Takami H."/>
            <person name="Hayashi T."/>
            <person name="Sahin N."/>
            <person name="Tani A."/>
        </authorList>
    </citation>
    <scope>NUCLEOTIDE SEQUENCE</scope>
    <source>
        <strain evidence="2">LMG 23639</strain>
    </source>
</reference>
<keyword evidence="3" id="KW-1185">Reference proteome</keyword>
<protein>
    <recommendedName>
        <fullName evidence="1">Carrier domain-containing protein</fullName>
    </recommendedName>
</protein>
<proteinExistence type="predicted"/>